<dbReference type="EMBL" id="KQ980534">
    <property type="protein sequence ID" value="KYN15597.1"/>
    <property type="molecule type" value="Genomic_DNA"/>
</dbReference>
<evidence type="ECO:0000313" key="2">
    <source>
        <dbReference type="Proteomes" id="UP000078492"/>
    </source>
</evidence>
<evidence type="ECO:0000313" key="1">
    <source>
        <dbReference type="EMBL" id="KYN15597.1"/>
    </source>
</evidence>
<dbReference type="AlphaFoldDB" id="A0A151J1F1"/>
<protein>
    <submittedName>
        <fullName evidence="1">Uncharacterized protein</fullName>
    </submittedName>
</protein>
<sequence>MSLTLMLSEKTTVLAANYFPAIDLSDGDYEFGLAIFETYHTIPNVNESNNEFYFVKDDAEITVPKEYPITLRANCNTMRSQRVERYIFKLFGIRALFEMTDILNIKDEPIFDDRIVKIETHTYNPFTNTTFGYSDEISIPIQQQDLYTDVPANTTAYCLIIHDRVVQYNPLTNVVRKIT</sequence>
<reference evidence="1 2" key="1">
    <citation type="submission" date="2015-09" db="EMBL/GenBank/DDBJ databases">
        <title>Trachymyrmex cornetzi WGS genome.</title>
        <authorList>
            <person name="Nygaard S."/>
            <person name="Hu H."/>
            <person name="Boomsma J."/>
            <person name="Zhang G."/>
        </authorList>
    </citation>
    <scope>NUCLEOTIDE SEQUENCE [LARGE SCALE GENOMIC DNA]</scope>
    <source>
        <strain evidence="1">Tcor2-1</strain>
        <tissue evidence="1">Whole body</tissue>
    </source>
</reference>
<accession>A0A151J1F1</accession>
<gene>
    <name evidence="1" type="ORF">ALC57_12182</name>
</gene>
<keyword evidence="2" id="KW-1185">Reference proteome</keyword>
<dbReference type="Proteomes" id="UP000078492">
    <property type="component" value="Unassembled WGS sequence"/>
</dbReference>
<name>A0A151J1F1_9HYME</name>
<proteinExistence type="predicted"/>
<organism evidence="1 2">
    <name type="scientific">Trachymyrmex cornetzi</name>
    <dbReference type="NCBI Taxonomy" id="471704"/>
    <lineage>
        <taxon>Eukaryota</taxon>
        <taxon>Metazoa</taxon>
        <taxon>Ecdysozoa</taxon>
        <taxon>Arthropoda</taxon>
        <taxon>Hexapoda</taxon>
        <taxon>Insecta</taxon>
        <taxon>Pterygota</taxon>
        <taxon>Neoptera</taxon>
        <taxon>Endopterygota</taxon>
        <taxon>Hymenoptera</taxon>
        <taxon>Apocrita</taxon>
        <taxon>Aculeata</taxon>
        <taxon>Formicoidea</taxon>
        <taxon>Formicidae</taxon>
        <taxon>Myrmicinae</taxon>
        <taxon>Trachymyrmex</taxon>
    </lineage>
</organism>